<evidence type="ECO:0000259" key="3">
    <source>
        <dbReference type="Pfam" id="PF09394"/>
    </source>
</evidence>
<dbReference type="InterPro" id="IPR052781">
    <property type="entry name" value="Cys_protease_inhibitor_I42"/>
</dbReference>
<dbReference type="PANTHER" id="PTHR36530:SF1">
    <property type="entry name" value="AMOEBIASIN-1"/>
    <property type="match status" value="1"/>
</dbReference>
<protein>
    <recommendedName>
        <fullName evidence="3">Proteinase inhibitor I42 chagasin domain-containing protein</fullName>
    </recommendedName>
</protein>
<sequence length="102" mass="11105">MTFRVGPADDGSTVVVPRGETLEVVLPQNVSTGYRWELDPPAGMAVVDDRVLPPASTYPGAPGDRLVVLRVDEPGVVRAHLRRPWEPAEVAAQSYTVRVRTD</sequence>
<keyword evidence="2" id="KW-0789">Thiol protease inhibitor</keyword>
<reference evidence="4" key="1">
    <citation type="submission" date="2021-01" db="EMBL/GenBank/DDBJ databases">
        <title>Whole genome shotgun sequence of Planosporangium flavigriseum NBRC 105377.</title>
        <authorList>
            <person name="Komaki H."/>
            <person name="Tamura T."/>
        </authorList>
    </citation>
    <scope>NUCLEOTIDE SEQUENCE</scope>
    <source>
        <strain evidence="4">NBRC 105377</strain>
    </source>
</reference>
<evidence type="ECO:0000313" key="5">
    <source>
        <dbReference type="Proteomes" id="UP000653674"/>
    </source>
</evidence>
<dbReference type="InterPro" id="IPR018990">
    <property type="entry name" value="Prot_inh_I42_chagasin"/>
</dbReference>
<dbReference type="GO" id="GO:0004869">
    <property type="term" value="F:cysteine-type endopeptidase inhibitor activity"/>
    <property type="evidence" value="ECO:0007669"/>
    <property type="project" value="UniProtKB-KW"/>
</dbReference>
<evidence type="ECO:0000313" key="4">
    <source>
        <dbReference type="EMBL" id="GIG72992.1"/>
    </source>
</evidence>
<proteinExistence type="predicted"/>
<accession>A0A8J3PKM8</accession>
<evidence type="ECO:0000256" key="1">
    <source>
        <dbReference type="ARBA" id="ARBA00022690"/>
    </source>
</evidence>
<dbReference type="Proteomes" id="UP000653674">
    <property type="component" value="Unassembled WGS sequence"/>
</dbReference>
<keyword evidence="5" id="KW-1185">Reference proteome</keyword>
<dbReference type="RefSeq" id="WP_168073850.1">
    <property type="nucleotide sequence ID" value="NZ_BAAAQJ010000016.1"/>
</dbReference>
<feature type="domain" description="Proteinase inhibitor I42 chagasin" evidence="3">
    <location>
        <begin position="16"/>
        <end position="99"/>
    </location>
</feature>
<dbReference type="Gene3D" id="2.60.40.2020">
    <property type="match status" value="1"/>
</dbReference>
<keyword evidence="1" id="KW-0646">Protease inhibitor</keyword>
<dbReference type="EMBL" id="BONU01000006">
    <property type="protein sequence ID" value="GIG72992.1"/>
    <property type="molecule type" value="Genomic_DNA"/>
</dbReference>
<gene>
    <name evidence="4" type="ORF">Pfl04_13960</name>
</gene>
<dbReference type="InterPro" id="IPR036331">
    <property type="entry name" value="Chagasin-like_sf"/>
</dbReference>
<organism evidence="4 5">
    <name type="scientific">Planosporangium flavigriseum</name>
    <dbReference type="NCBI Taxonomy" id="373681"/>
    <lineage>
        <taxon>Bacteria</taxon>
        <taxon>Bacillati</taxon>
        <taxon>Actinomycetota</taxon>
        <taxon>Actinomycetes</taxon>
        <taxon>Micromonosporales</taxon>
        <taxon>Micromonosporaceae</taxon>
        <taxon>Planosporangium</taxon>
    </lineage>
</organism>
<comment type="caution">
    <text evidence="4">The sequence shown here is derived from an EMBL/GenBank/DDBJ whole genome shotgun (WGS) entry which is preliminary data.</text>
</comment>
<dbReference type="AlphaFoldDB" id="A0A8J3PKM8"/>
<evidence type="ECO:0000256" key="2">
    <source>
        <dbReference type="ARBA" id="ARBA00022704"/>
    </source>
</evidence>
<name>A0A8J3PKM8_9ACTN</name>
<dbReference type="Pfam" id="PF09394">
    <property type="entry name" value="Inhibitor_I42"/>
    <property type="match status" value="1"/>
</dbReference>
<dbReference type="SUPFAM" id="SSF141066">
    <property type="entry name" value="ICP-like"/>
    <property type="match status" value="1"/>
</dbReference>
<dbReference type="PANTHER" id="PTHR36530">
    <property type="entry name" value="INHIBITOR OF CYSTEINE PEPTIDASE"/>
    <property type="match status" value="1"/>
</dbReference>